<feature type="transmembrane region" description="Helical" evidence="1">
    <location>
        <begin position="9"/>
        <end position="29"/>
    </location>
</feature>
<dbReference type="Proteomes" id="UP000571817">
    <property type="component" value="Unassembled WGS sequence"/>
</dbReference>
<proteinExistence type="predicted"/>
<protein>
    <submittedName>
        <fullName evidence="2">ABC-type Mn2+/Zn2+ transport system permease subunit</fullName>
    </submittedName>
</protein>
<keyword evidence="1" id="KW-0812">Transmembrane</keyword>
<organism evidence="2 3">
    <name type="scientific">Allobranchiibius huperziae</name>
    <dbReference type="NCBI Taxonomy" id="1874116"/>
    <lineage>
        <taxon>Bacteria</taxon>
        <taxon>Bacillati</taxon>
        <taxon>Actinomycetota</taxon>
        <taxon>Actinomycetes</taxon>
        <taxon>Micrococcales</taxon>
        <taxon>Dermacoccaceae</taxon>
        <taxon>Allobranchiibius</taxon>
    </lineage>
</organism>
<evidence type="ECO:0000256" key="1">
    <source>
        <dbReference type="SAM" id="Phobius"/>
    </source>
</evidence>
<feature type="transmembrane region" description="Helical" evidence="1">
    <location>
        <begin position="41"/>
        <end position="61"/>
    </location>
</feature>
<sequence>MRQKEFRAAALPGVILGGFCGLVAVWAVFPGMNALGFHAFWQHILGAVVAGLIIGLGVGLIRRRVAARNVTRQ</sequence>
<reference evidence="2 3" key="1">
    <citation type="submission" date="2020-07" db="EMBL/GenBank/DDBJ databases">
        <title>Sequencing the genomes of 1000 actinobacteria strains.</title>
        <authorList>
            <person name="Klenk H.-P."/>
        </authorList>
    </citation>
    <scope>NUCLEOTIDE SEQUENCE [LARGE SCALE GENOMIC DNA]</scope>
    <source>
        <strain evidence="2 3">DSM 29531</strain>
    </source>
</reference>
<gene>
    <name evidence="2" type="ORF">HNR15_003539</name>
</gene>
<evidence type="ECO:0000313" key="3">
    <source>
        <dbReference type="Proteomes" id="UP000571817"/>
    </source>
</evidence>
<keyword evidence="1" id="KW-0472">Membrane</keyword>
<evidence type="ECO:0000313" key="2">
    <source>
        <dbReference type="EMBL" id="NYJ76521.1"/>
    </source>
</evidence>
<keyword evidence="1" id="KW-1133">Transmembrane helix</keyword>
<dbReference type="RefSeq" id="WP_179483912.1">
    <property type="nucleotide sequence ID" value="NZ_JACCFW010000003.1"/>
</dbReference>
<comment type="caution">
    <text evidence="2">The sequence shown here is derived from an EMBL/GenBank/DDBJ whole genome shotgun (WGS) entry which is preliminary data.</text>
</comment>
<dbReference type="EMBL" id="JACCFW010000003">
    <property type="protein sequence ID" value="NYJ76521.1"/>
    <property type="molecule type" value="Genomic_DNA"/>
</dbReference>
<dbReference type="AlphaFoldDB" id="A0A853DP30"/>
<accession>A0A853DP30</accession>
<name>A0A853DP30_9MICO</name>
<keyword evidence="3" id="KW-1185">Reference proteome</keyword>